<sequence length="148" mass="16082">MVVETVYDCASMVASQSQASTSHGQVEVWEPPPSGWVKLNSDGARHKGTGRTACGGVIRNSNRQWVMGYSRAIGICSFFDAELWGFGREWLVGNTSYPDSVIVDGLAKLVSNVWTGTLYFQQPPVSVAEFYQQESSDNRSAASIGTAH</sequence>
<accession>A0A6A3B123</accession>
<organism evidence="1 2">
    <name type="scientific">Hibiscus syriacus</name>
    <name type="common">Rose of Sharon</name>
    <dbReference type="NCBI Taxonomy" id="106335"/>
    <lineage>
        <taxon>Eukaryota</taxon>
        <taxon>Viridiplantae</taxon>
        <taxon>Streptophyta</taxon>
        <taxon>Embryophyta</taxon>
        <taxon>Tracheophyta</taxon>
        <taxon>Spermatophyta</taxon>
        <taxon>Magnoliopsida</taxon>
        <taxon>eudicotyledons</taxon>
        <taxon>Gunneridae</taxon>
        <taxon>Pentapetalae</taxon>
        <taxon>rosids</taxon>
        <taxon>malvids</taxon>
        <taxon>Malvales</taxon>
        <taxon>Malvaceae</taxon>
        <taxon>Malvoideae</taxon>
        <taxon>Hibiscus</taxon>
    </lineage>
</organism>
<keyword evidence="2" id="KW-1185">Reference proteome</keyword>
<dbReference type="PANTHER" id="PTHR47723">
    <property type="entry name" value="OS05G0353850 PROTEIN"/>
    <property type="match status" value="1"/>
</dbReference>
<dbReference type="CDD" id="cd06222">
    <property type="entry name" value="RNase_H_like"/>
    <property type="match status" value="1"/>
</dbReference>
<gene>
    <name evidence="1" type="ORF">F3Y22_tig00110328pilonHSYRG00785</name>
</gene>
<name>A0A6A3B123_HIBSY</name>
<evidence type="ECO:0000313" key="1">
    <source>
        <dbReference type="EMBL" id="KAE8709893.1"/>
    </source>
</evidence>
<dbReference type="AlphaFoldDB" id="A0A6A3B123"/>
<dbReference type="Proteomes" id="UP000436088">
    <property type="component" value="Unassembled WGS sequence"/>
</dbReference>
<evidence type="ECO:0000313" key="2">
    <source>
        <dbReference type="Proteomes" id="UP000436088"/>
    </source>
</evidence>
<proteinExistence type="predicted"/>
<protein>
    <recommendedName>
        <fullName evidence="3">RNase H type-1 domain-containing protein</fullName>
    </recommendedName>
</protein>
<dbReference type="EMBL" id="VEPZ02000934">
    <property type="protein sequence ID" value="KAE8709893.1"/>
    <property type="molecule type" value="Genomic_DNA"/>
</dbReference>
<dbReference type="InterPro" id="IPR053151">
    <property type="entry name" value="RNase_H-like"/>
</dbReference>
<dbReference type="InterPro" id="IPR044730">
    <property type="entry name" value="RNase_H-like_dom_plant"/>
</dbReference>
<reference evidence="1" key="1">
    <citation type="submission" date="2019-09" db="EMBL/GenBank/DDBJ databases">
        <title>Draft genome information of white flower Hibiscus syriacus.</title>
        <authorList>
            <person name="Kim Y.-M."/>
        </authorList>
    </citation>
    <scope>NUCLEOTIDE SEQUENCE [LARGE SCALE GENOMIC DNA]</scope>
    <source>
        <strain evidence="1">YM2019G1</strain>
    </source>
</reference>
<comment type="caution">
    <text evidence="1">The sequence shown here is derived from an EMBL/GenBank/DDBJ whole genome shotgun (WGS) entry which is preliminary data.</text>
</comment>
<dbReference type="PANTHER" id="PTHR47723:SF13">
    <property type="entry name" value="PUTATIVE-RELATED"/>
    <property type="match status" value="1"/>
</dbReference>
<evidence type="ECO:0008006" key="3">
    <source>
        <dbReference type="Google" id="ProtNLM"/>
    </source>
</evidence>